<dbReference type="Proteomes" id="UP001177021">
    <property type="component" value="Unassembled WGS sequence"/>
</dbReference>
<name>A0ACB0IL00_TRIPR</name>
<organism evidence="1 2">
    <name type="scientific">Trifolium pratense</name>
    <name type="common">Red clover</name>
    <dbReference type="NCBI Taxonomy" id="57577"/>
    <lineage>
        <taxon>Eukaryota</taxon>
        <taxon>Viridiplantae</taxon>
        <taxon>Streptophyta</taxon>
        <taxon>Embryophyta</taxon>
        <taxon>Tracheophyta</taxon>
        <taxon>Spermatophyta</taxon>
        <taxon>Magnoliopsida</taxon>
        <taxon>eudicotyledons</taxon>
        <taxon>Gunneridae</taxon>
        <taxon>Pentapetalae</taxon>
        <taxon>rosids</taxon>
        <taxon>fabids</taxon>
        <taxon>Fabales</taxon>
        <taxon>Fabaceae</taxon>
        <taxon>Papilionoideae</taxon>
        <taxon>50 kb inversion clade</taxon>
        <taxon>NPAAA clade</taxon>
        <taxon>Hologalegina</taxon>
        <taxon>IRL clade</taxon>
        <taxon>Trifolieae</taxon>
        <taxon>Trifolium</taxon>
    </lineage>
</organism>
<protein>
    <submittedName>
        <fullName evidence="1">Uncharacterized protein</fullName>
    </submittedName>
</protein>
<evidence type="ECO:0000313" key="2">
    <source>
        <dbReference type="Proteomes" id="UP001177021"/>
    </source>
</evidence>
<proteinExistence type="predicted"/>
<reference evidence="1" key="1">
    <citation type="submission" date="2023-10" db="EMBL/GenBank/DDBJ databases">
        <authorList>
            <person name="Rodriguez Cubillos JULIANA M."/>
            <person name="De Vega J."/>
        </authorList>
    </citation>
    <scope>NUCLEOTIDE SEQUENCE</scope>
</reference>
<keyword evidence="2" id="KW-1185">Reference proteome</keyword>
<comment type="caution">
    <text evidence="1">The sequence shown here is derived from an EMBL/GenBank/DDBJ whole genome shotgun (WGS) entry which is preliminary data.</text>
</comment>
<evidence type="ECO:0000313" key="1">
    <source>
        <dbReference type="EMBL" id="CAJ2631622.1"/>
    </source>
</evidence>
<accession>A0ACB0IL00</accession>
<sequence length="269" mass="29969">MEAIGLATPTTIAARMGSSWLCTFNLTTTTTSKFVNCTFPLCLSFKNKTRTSCSCSCRGREDGPLSTSSAYAVLGVQPDCSPVEIKAAFRAKVKQFHPDVNRDENSDAMIRRVIQAYQILSSYTPSQIIETECLDPFDRPECEAFDVFVNELLCVGKGTCSSSCVERAPHAFRFDSSTGTARAFSQGQEEDYQVQCAVGQCPRSCIHYVTPSQRILLEELLHSILDVPYDTSAEADLLFSLITKAKFENNRYQKPKKKTKSSTQHVDWF</sequence>
<gene>
    <name evidence="1" type="ORF">MILVUS5_LOCUS3116</name>
</gene>
<dbReference type="EMBL" id="CASHSV030000001">
    <property type="protein sequence ID" value="CAJ2631622.1"/>
    <property type="molecule type" value="Genomic_DNA"/>
</dbReference>